<proteinExistence type="predicted"/>
<evidence type="ECO:0000259" key="1">
    <source>
        <dbReference type="Pfam" id="PF13976"/>
    </source>
</evidence>
<comment type="caution">
    <text evidence="3">The sequence shown here is derived from an EMBL/GenBank/DDBJ whole genome shotgun (WGS) entry which is preliminary data.</text>
</comment>
<dbReference type="EMBL" id="BQNB010008666">
    <property type="protein sequence ID" value="GJS52593.1"/>
    <property type="molecule type" value="Genomic_DNA"/>
</dbReference>
<evidence type="ECO:0000259" key="2">
    <source>
        <dbReference type="Pfam" id="PF22936"/>
    </source>
</evidence>
<accession>A0ABQ4WIA5</accession>
<organism evidence="3 4">
    <name type="scientific">Tanacetum coccineum</name>
    <dbReference type="NCBI Taxonomy" id="301880"/>
    <lineage>
        <taxon>Eukaryota</taxon>
        <taxon>Viridiplantae</taxon>
        <taxon>Streptophyta</taxon>
        <taxon>Embryophyta</taxon>
        <taxon>Tracheophyta</taxon>
        <taxon>Spermatophyta</taxon>
        <taxon>Magnoliopsida</taxon>
        <taxon>eudicotyledons</taxon>
        <taxon>Gunneridae</taxon>
        <taxon>Pentapetalae</taxon>
        <taxon>asterids</taxon>
        <taxon>campanulids</taxon>
        <taxon>Asterales</taxon>
        <taxon>Asteraceae</taxon>
        <taxon>Asteroideae</taxon>
        <taxon>Anthemideae</taxon>
        <taxon>Anthemidinae</taxon>
        <taxon>Tanacetum</taxon>
    </lineage>
</organism>
<gene>
    <name evidence="3" type="ORF">Tco_0625955</name>
</gene>
<reference evidence="3" key="1">
    <citation type="journal article" date="2022" name="Int. J. Mol. Sci.">
        <title>Draft Genome of Tanacetum Coccineum: Genomic Comparison of Closely Related Tanacetum-Family Plants.</title>
        <authorList>
            <person name="Yamashiro T."/>
            <person name="Shiraishi A."/>
            <person name="Nakayama K."/>
            <person name="Satake H."/>
        </authorList>
    </citation>
    <scope>NUCLEOTIDE SEQUENCE</scope>
</reference>
<evidence type="ECO:0000313" key="3">
    <source>
        <dbReference type="EMBL" id="GJS52593.1"/>
    </source>
</evidence>
<dbReference type="InterPro" id="IPR025724">
    <property type="entry name" value="GAG-pre-integrase_dom"/>
</dbReference>
<dbReference type="Pfam" id="PF13976">
    <property type="entry name" value="gag_pre-integrs"/>
    <property type="match status" value="1"/>
</dbReference>
<feature type="domain" description="GAG-pre-integrase" evidence="1">
    <location>
        <begin position="273"/>
        <end position="312"/>
    </location>
</feature>
<evidence type="ECO:0000313" key="4">
    <source>
        <dbReference type="Proteomes" id="UP001151760"/>
    </source>
</evidence>
<dbReference type="Proteomes" id="UP001151760">
    <property type="component" value="Unassembled WGS sequence"/>
</dbReference>
<dbReference type="InterPro" id="IPR054722">
    <property type="entry name" value="PolX-like_BBD"/>
</dbReference>
<reference evidence="3" key="2">
    <citation type="submission" date="2022-01" db="EMBL/GenBank/DDBJ databases">
        <authorList>
            <person name="Yamashiro T."/>
            <person name="Shiraishi A."/>
            <person name="Satake H."/>
            <person name="Nakayama K."/>
        </authorList>
    </citation>
    <scope>NUCLEOTIDE SEQUENCE</scope>
</reference>
<sequence length="392" mass="44150">MLYSVKSMKEYLCVKPSRRYSIHSLSLIKVRAIKEAKDLATLPLGELIGNLNVYEMILENDGLASKATKEKVKSLALKAKVTREQTSDDSDSQGGNVKDVDEDEAEAFNLMARNFQIMEMILEIKAVEAQDKSVSAIITRKKVTSLVSVQIQRKTRLLSEELGAIVKTTMNCKRMQHVSWKSILKRTLFTTYKEYDGGHVIFGSNLKGKVVGGGNISHDSIRITNVEHVTGLAFNLISIGQLCDDYYVVKFTKVDCTISKIGKILAKGHRRNGLYTCKLEDNFKQQICLASMVDNSMLWHKRLGHANMRKSRKKSVLPDNPMSSPDNVLDNQIFDTLSTDSHPSNVEMYVIDEEDDGDNMIIPQTLSEEIKTRIDNTRYPPPLLKEIGEDEI</sequence>
<dbReference type="Pfam" id="PF22936">
    <property type="entry name" value="Pol_BBD"/>
    <property type="match status" value="1"/>
</dbReference>
<feature type="domain" description="Retrovirus-related Pol polyprotein from transposon TNT 1-94-like beta-barrel" evidence="2">
    <location>
        <begin position="185"/>
        <end position="244"/>
    </location>
</feature>
<keyword evidence="4" id="KW-1185">Reference proteome</keyword>
<name>A0ABQ4WIA5_9ASTR</name>
<protein>
    <submittedName>
        <fullName evidence="3">Retrovirus-related pol polyprotein from transposon TNT 1-94</fullName>
    </submittedName>
</protein>